<proteinExistence type="predicted"/>
<reference evidence="2 3" key="1">
    <citation type="journal article" date="2019" name="Sci. Rep.">
        <title>Orb-weaving spider Araneus ventricosus genome elucidates the spidroin gene catalogue.</title>
        <authorList>
            <person name="Kono N."/>
            <person name="Nakamura H."/>
            <person name="Ohtoshi R."/>
            <person name="Moran D.A.P."/>
            <person name="Shinohara A."/>
            <person name="Yoshida Y."/>
            <person name="Fujiwara M."/>
            <person name="Mori M."/>
            <person name="Tomita M."/>
            <person name="Arakawa K."/>
        </authorList>
    </citation>
    <scope>NUCLEOTIDE SEQUENCE [LARGE SCALE GENOMIC DNA]</scope>
</reference>
<dbReference type="AlphaFoldDB" id="A0A4Y2Q282"/>
<name>A0A4Y2Q282_ARAVE</name>
<protein>
    <submittedName>
        <fullName evidence="2">Uncharacterized protein</fullName>
    </submittedName>
</protein>
<sequence length="95" mass="11388">MGRPISRKKRLFAKWIGLPDLLAIRHIWDAFGRIETVHPRKRSLWHRRCDGLVKCHIGRTRHLRIFGRDFVTSVRHRSSTSTFSRRVLESEIFIR</sequence>
<accession>A0A4Y2Q282</accession>
<dbReference type="Proteomes" id="UP000499080">
    <property type="component" value="Unassembled WGS sequence"/>
</dbReference>
<evidence type="ECO:0000313" key="2">
    <source>
        <dbReference type="EMBL" id="GBN57514.1"/>
    </source>
</evidence>
<keyword evidence="3" id="KW-1185">Reference proteome</keyword>
<evidence type="ECO:0000313" key="1">
    <source>
        <dbReference type="EMBL" id="GBN57480.1"/>
    </source>
</evidence>
<dbReference type="EMBL" id="BGPR01136294">
    <property type="protein sequence ID" value="GBN57514.1"/>
    <property type="molecule type" value="Genomic_DNA"/>
</dbReference>
<gene>
    <name evidence="2" type="ORF">AVEN_164867_1</name>
    <name evidence="1" type="ORF">AVEN_197231_1</name>
</gene>
<comment type="caution">
    <text evidence="2">The sequence shown here is derived from an EMBL/GenBank/DDBJ whole genome shotgun (WGS) entry which is preliminary data.</text>
</comment>
<dbReference type="EMBL" id="BGPR01136277">
    <property type="protein sequence ID" value="GBN57480.1"/>
    <property type="molecule type" value="Genomic_DNA"/>
</dbReference>
<evidence type="ECO:0000313" key="3">
    <source>
        <dbReference type="Proteomes" id="UP000499080"/>
    </source>
</evidence>
<organism evidence="2 3">
    <name type="scientific">Araneus ventricosus</name>
    <name type="common">Orbweaver spider</name>
    <name type="synonym">Epeira ventricosa</name>
    <dbReference type="NCBI Taxonomy" id="182803"/>
    <lineage>
        <taxon>Eukaryota</taxon>
        <taxon>Metazoa</taxon>
        <taxon>Ecdysozoa</taxon>
        <taxon>Arthropoda</taxon>
        <taxon>Chelicerata</taxon>
        <taxon>Arachnida</taxon>
        <taxon>Araneae</taxon>
        <taxon>Araneomorphae</taxon>
        <taxon>Entelegynae</taxon>
        <taxon>Araneoidea</taxon>
        <taxon>Araneidae</taxon>
        <taxon>Araneus</taxon>
    </lineage>
</organism>